<dbReference type="GO" id="GO:2000001">
    <property type="term" value="P:regulation of DNA damage checkpoint"/>
    <property type="evidence" value="ECO:0007669"/>
    <property type="project" value="TreeGrafter"/>
</dbReference>
<dbReference type="PROSITE" id="PS50082">
    <property type="entry name" value="WD_REPEATS_2"/>
    <property type="match status" value="3"/>
</dbReference>
<dbReference type="InterPro" id="IPR001680">
    <property type="entry name" value="WD40_rpt"/>
</dbReference>
<dbReference type="AlphaFoldDB" id="A0A9P7XNR4"/>
<dbReference type="InterPro" id="IPR015943">
    <property type="entry name" value="WD40/YVTN_repeat-like_dom_sf"/>
</dbReference>
<dbReference type="EMBL" id="JAHRHY010000014">
    <property type="protein sequence ID" value="KAG9064277.1"/>
    <property type="molecule type" value="Genomic_DNA"/>
</dbReference>
<keyword evidence="3 7" id="KW-0853">WD repeat</keyword>
<dbReference type="InterPro" id="IPR036322">
    <property type="entry name" value="WD40_repeat_dom_sf"/>
</dbReference>
<name>A0A9P7XNR4_9FUNG</name>
<feature type="compositionally biased region" description="Polar residues" evidence="9">
    <location>
        <begin position="94"/>
        <end position="106"/>
    </location>
</feature>
<dbReference type="InterPro" id="IPR050853">
    <property type="entry name" value="WD_repeat_DNA-damage-binding"/>
</dbReference>
<organism evidence="10 11">
    <name type="scientific">Linnemannia hyalina</name>
    <dbReference type="NCBI Taxonomy" id="64524"/>
    <lineage>
        <taxon>Eukaryota</taxon>
        <taxon>Fungi</taxon>
        <taxon>Fungi incertae sedis</taxon>
        <taxon>Mucoromycota</taxon>
        <taxon>Mortierellomycotina</taxon>
        <taxon>Mortierellomycetes</taxon>
        <taxon>Mortierellales</taxon>
        <taxon>Mortierellaceae</taxon>
        <taxon>Linnemannia</taxon>
    </lineage>
</organism>
<sequence>MPKMRLENIRRNQEAMRMFELPEAVSAVGTSRADRNKRPAPTPGLKKEKRVKRTDVLPRRTSSRLANIAPDSTPSRRTVEPVADPEQIRRTRRNGTLSLKETSNGHGNDDRFSQLMEELATYVPDKARVKDLEDLSDDDSATIVKKEPEVDEKTVKKEAKKEVKEEEKDNNTNVKKEEADDMVKKEETESKDTKVGIRKYFSRSSATNATTPTAKTPDTKAKAGSAAKDTTKASLPKSEDADNKPMSSSNSMGPSLRRQVQALQIRGPWPTVKVCQGRIYCMAIHENRDKILVCGGDVDGNLGFWDLDESQADDYEPDVEEEPNIYNYKAHSRTLSSMQYSPTEPNKLFSTSYDGSVRYLDLVQQKFIESYVVAPDASDHLGSVSITSSGQQLWFADVDGGVTLKDIRTPKDEMVFRKVLHEKKVGCVNVNPKYDNLIVTSSLDRTMKIWDIRTFGQYKEDEAIVEMASFDHRLSVTSAMWSPDGASIASTSYDDNVRIFNNFEPSLPDFKEIPEPVRIPHNNQTGRWVTMLRAVWSHQFNWFSIGNMNKSVDIYSRGTGDLMANLYDRRNLTTVPAVNAWHPNRVLLASGMANGKMVIWR</sequence>
<dbReference type="GO" id="GO:0005634">
    <property type="term" value="C:nucleus"/>
    <property type="evidence" value="ECO:0007669"/>
    <property type="project" value="TreeGrafter"/>
</dbReference>
<feature type="repeat" description="WD" evidence="7">
    <location>
        <begin position="421"/>
        <end position="454"/>
    </location>
</feature>
<dbReference type="InterPro" id="IPR019775">
    <property type="entry name" value="WD40_repeat_CS"/>
</dbReference>
<keyword evidence="4" id="KW-0677">Repeat</keyword>
<evidence type="ECO:0000313" key="11">
    <source>
        <dbReference type="Proteomes" id="UP000707451"/>
    </source>
</evidence>
<dbReference type="OrthoDB" id="9890280at2759"/>
<comment type="similarity">
    <text evidence="1 8">Belongs to the WD repeat DDB2/WDR76 family.</text>
</comment>
<gene>
    <name evidence="10" type="ORF">KI688_003465</name>
</gene>
<keyword evidence="5 8" id="KW-0227">DNA damage</keyword>
<feature type="repeat" description="WD" evidence="7">
    <location>
        <begin position="469"/>
        <end position="501"/>
    </location>
</feature>
<keyword evidence="11" id="KW-1185">Reference proteome</keyword>
<dbReference type="Gene3D" id="2.130.10.10">
    <property type="entry name" value="YVTN repeat-like/Quinoprotein amine dehydrogenase"/>
    <property type="match status" value="1"/>
</dbReference>
<dbReference type="PROSITE" id="PS00678">
    <property type="entry name" value="WD_REPEATS_1"/>
    <property type="match status" value="1"/>
</dbReference>
<evidence type="ECO:0000256" key="5">
    <source>
        <dbReference type="ARBA" id="ARBA00022763"/>
    </source>
</evidence>
<evidence type="ECO:0000256" key="9">
    <source>
        <dbReference type="SAM" id="MobiDB-lite"/>
    </source>
</evidence>
<dbReference type="Pfam" id="PF00400">
    <property type="entry name" value="WD40"/>
    <property type="match status" value="3"/>
</dbReference>
<dbReference type="Proteomes" id="UP000707451">
    <property type="component" value="Unassembled WGS sequence"/>
</dbReference>
<comment type="function">
    <text evidence="8">DNA-binding protein that binds to both single- and double-stranded DNA. Binds preferentially to UV-damaged DNA. May be involved in DNA-metabolic processes.</text>
</comment>
<feature type="region of interest" description="Disordered" evidence="9">
    <location>
        <begin position="27"/>
        <end position="110"/>
    </location>
</feature>
<feature type="repeat" description="WD" evidence="7">
    <location>
        <begin position="328"/>
        <end position="370"/>
    </location>
</feature>
<feature type="compositionally biased region" description="Basic and acidic residues" evidence="9">
    <location>
        <begin position="146"/>
        <end position="195"/>
    </location>
</feature>
<feature type="region of interest" description="Disordered" evidence="9">
    <location>
        <begin position="146"/>
        <end position="255"/>
    </location>
</feature>
<evidence type="ECO:0000256" key="3">
    <source>
        <dbReference type="ARBA" id="ARBA00022574"/>
    </source>
</evidence>
<evidence type="ECO:0000256" key="7">
    <source>
        <dbReference type="PROSITE-ProRule" id="PRU00221"/>
    </source>
</evidence>
<protein>
    <recommendedName>
        <fullName evidence="2 8">DNA damage-binding protein CMR1</fullName>
    </recommendedName>
</protein>
<keyword evidence="6 8" id="KW-0238">DNA-binding</keyword>
<evidence type="ECO:0000256" key="6">
    <source>
        <dbReference type="ARBA" id="ARBA00023125"/>
    </source>
</evidence>
<dbReference type="SUPFAM" id="SSF50978">
    <property type="entry name" value="WD40 repeat-like"/>
    <property type="match status" value="1"/>
</dbReference>
<dbReference type="GO" id="GO:0003677">
    <property type="term" value="F:DNA binding"/>
    <property type="evidence" value="ECO:0007669"/>
    <property type="project" value="UniProtKB-UniRule"/>
</dbReference>
<comment type="caution">
    <text evidence="10">The sequence shown here is derived from an EMBL/GenBank/DDBJ whole genome shotgun (WGS) entry which is preliminary data.</text>
</comment>
<reference evidence="10" key="1">
    <citation type="submission" date="2021-06" db="EMBL/GenBank/DDBJ databases">
        <title>Genome Sequence of Mortierella hyaline Strain SCG-10, a Cold-Adapted, Nitrate-Reducing Fungus Isolated from Soil in Minnesota, USA.</title>
        <authorList>
            <person name="Aldossari N."/>
        </authorList>
    </citation>
    <scope>NUCLEOTIDE SEQUENCE</scope>
    <source>
        <strain evidence="10">SCG-10</strain>
    </source>
</reference>
<accession>A0A9P7XNR4</accession>
<dbReference type="PROSITE" id="PS50294">
    <property type="entry name" value="WD_REPEATS_REGION"/>
    <property type="match status" value="1"/>
</dbReference>
<evidence type="ECO:0000256" key="8">
    <source>
        <dbReference type="RuleBase" id="RU365004"/>
    </source>
</evidence>
<evidence type="ECO:0000256" key="4">
    <source>
        <dbReference type="ARBA" id="ARBA00022737"/>
    </source>
</evidence>
<feature type="compositionally biased region" description="Low complexity" evidence="9">
    <location>
        <begin position="206"/>
        <end position="216"/>
    </location>
</feature>
<dbReference type="SMART" id="SM00320">
    <property type="entry name" value="WD40"/>
    <property type="match status" value="5"/>
</dbReference>
<dbReference type="GO" id="GO:0006974">
    <property type="term" value="P:DNA damage response"/>
    <property type="evidence" value="ECO:0007669"/>
    <property type="project" value="UniProtKB-KW"/>
</dbReference>
<evidence type="ECO:0000256" key="2">
    <source>
        <dbReference type="ARBA" id="ARBA00021132"/>
    </source>
</evidence>
<dbReference type="PANTHER" id="PTHR14773">
    <property type="entry name" value="WD REPEAT-CONTAINING PROTEIN 76"/>
    <property type="match status" value="1"/>
</dbReference>
<dbReference type="PANTHER" id="PTHR14773:SF0">
    <property type="entry name" value="WD REPEAT-CONTAINING PROTEIN 76"/>
    <property type="match status" value="1"/>
</dbReference>
<evidence type="ECO:0000256" key="1">
    <source>
        <dbReference type="ARBA" id="ARBA00005434"/>
    </source>
</evidence>
<proteinExistence type="inferred from homology"/>
<evidence type="ECO:0000313" key="10">
    <source>
        <dbReference type="EMBL" id="KAG9064277.1"/>
    </source>
</evidence>